<sequence>MNSVNKKEIISKVQNKSGVKWKVISMLSIVCALLPSVIFSLWIYTFNQESNPIHRKVVFRNYFPDALHGRWDITYLAIVCCILAIILSGWIKEYCPKVWRRIHIFIILISSILLLLFGITLL</sequence>
<feature type="transmembrane region" description="Helical" evidence="1">
    <location>
        <begin position="73"/>
        <end position="90"/>
    </location>
</feature>
<dbReference type="Proteomes" id="UP000676776">
    <property type="component" value="Unassembled WGS sequence"/>
</dbReference>
<accession>A0ABS3SYJ7</accession>
<evidence type="ECO:0000313" key="2">
    <source>
        <dbReference type="EMBL" id="MBO3115119.1"/>
    </source>
</evidence>
<organism evidence="2 3">
    <name type="scientific">Winogradskyella pelagia</name>
    <dbReference type="NCBI Taxonomy" id="2819984"/>
    <lineage>
        <taxon>Bacteria</taxon>
        <taxon>Pseudomonadati</taxon>
        <taxon>Bacteroidota</taxon>
        <taxon>Flavobacteriia</taxon>
        <taxon>Flavobacteriales</taxon>
        <taxon>Flavobacteriaceae</taxon>
        <taxon>Winogradskyella</taxon>
    </lineage>
</organism>
<name>A0ABS3SYJ7_9FLAO</name>
<gene>
    <name evidence="2" type="ORF">J4050_00065</name>
</gene>
<keyword evidence="1" id="KW-1133">Transmembrane helix</keyword>
<feature type="transmembrane region" description="Helical" evidence="1">
    <location>
        <begin position="21"/>
        <end position="44"/>
    </location>
</feature>
<proteinExistence type="predicted"/>
<feature type="transmembrane region" description="Helical" evidence="1">
    <location>
        <begin position="102"/>
        <end position="121"/>
    </location>
</feature>
<comment type="caution">
    <text evidence="2">The sequence shown here is derived from an EMBL/GenBank/DDBJ whole genome shotgun (WGS) entry which is preliminary data.</text>
</comment>
<evidence type="ECO:0000256" key="1">
    <source>
        <dbReference type="SAM" id="Phobius"/>
    </source>
</evidence>
<dbReference type="RefSeq" id="WP_208151902.1">
    <property type="nucleotide sequence ID" value="NZ_JAGEVF010000001.1"/>
</dbReference>
<keyword evidence="3" id="KW-1185">Reference proteome</keyword>
<dbReference type="EMBL" id="JAGEVF010000001">
    <property type="protein sequence ID" value="MBO3115119.1"/>
    <property type="molecule type" value="Genomic_DNA"/>
</dbReference>
<evidence type="ECO:0000313" key="3">
    <source>
        <dbReference type="Proteomes" id="UP000676776"/>
    </source>
</evidence>
<protein>
    <submittedName>
        <fullName evidence="2">Uncharacterized protein</fullName>
    </submittedName>
</protein>
<keyword evidence="1" id="KW-0472">Membrane</keyword>
<keyword evidence="1" id="KW-0812">Transmembrane</keyword>
<reference evidence="2 3" key="1">
    <citation type="submission" date="2021-03" db="EMBL/GenBank/DDBJ databases">
        <title>Winogradskyella sp. nov., isolated from costal sediment.</title>
        <authorList>
            <person name="Gao C."/>
        </authorList>
    </citation>
    <scope>NUCLEOTIDE SEQUENCE [LARGE SCALE GENOMIC DNA]</scope>
    <source>
        <strain evidence="2 3">DF17</strain>
    </source>
</reference>